<evidence type="ECO:0000313" key="2">
    <source>
        <dbReference type="Proteomes" id="UP000285123"/>
    </source>
</evidence>
<sequence>MPDKRRVAFSEALPPNFYEWDAVMDEETTVEECKGLTARTLVVSDQATRLPIREIVDIFVKACPHWSFRSVAEGGHMAPLTHSDLVNPIIREFLDAGSA</sequence>
<gene>
    <name evidence="1" type="ORF">SAHL_14900</name>
</gene>
<dbReference type="AlphaFoldDB" id="A0A423PHT7"/>
<dbReference type="Proteomes" id="UP000285123">
    <property type="component" value="Unassembled WGS sequence"/>
</dbReference>
<evidence type="ECO:0000313" key="1">
    <source>
        <dbReference type="EMBL" id="ROO25157.1"/>
    </source>
</evidence>
<reference evidence="1 2" key="1">
    <citation type="submission" date="2013-10" db="EMBL/GenBank/DDBJ databases">
        <title>Salinisphaera halophila YIM 95161 Genome Sequencing.</title>
        <authorList>
            <person name="Lai Q."/>
            <person name="Li C."/>
            <person name="Shao Z."/>
        </authorList>
    </citation>
    <scope>NUCLEOTIDE SEQUENCE [LARGE SCALE GENOMIC DNA]</scope>
    <source>
        <strain evidence="1 2">YIM 95161</strain>
    </source>
</reference>
<protein>
    <recommendedName>
        <fullName evidence="3">Alpha/beta hydrolase</fullName>
    </recommendedName>
</protein>
<evidence type="ECO:0008006" key="3">
    <source>
        <dbReference type="Google" id="ProtNLM"/>
    </source>
</evidence>
<proteinExistence type="predicted"/>
<comment type="caution">
    <text evidence="1">The sequence shown here is derived from an EMBL/GenBank/DDBJ whole genome shotgun (WGS) entry which is preliminary data.</text>
</comment>
<name>A0A423PHT7_9GAMM</name>
<dbReference type="SUPFAM" id="SSF53474">
    <property type="entry name" value="alpha/beta-Hydrolases"/>
    <property type="match status" value="1"/>
</dbReference>
<dbReference type="InterPro" id="IPR029058">
    <property type="entry name" value="AB_hydrolase_fold"/>
</dbReference>
<accession>A0A423PHT7</accession>
<dbReference type="Gene3D" id="3.40.50.1820">
    <property type="entry name" value="alpha/beta hydrolase"/>
    <property type="match status" value="1"/>
</dbReference>
<dbReference type="EMBL" id="AYKF01000121">
    <property type="protein sequence ID" value="ROO25157.1"/>
    <property type="molecule type" value="Genomic_DNA"/>
</dbReference>
<organism evidence="1 2">
    <name type="scientific">Salinisphaera orenii YIM 95161</name>
    <dbReference type="NCBI Taxonomy" id="1051139"/>
    <lineage>
        <taxon>Bacteria</taxon>
        <taxon>Pseudomonadati</taxon>
        <taxon>Pseudomonadota</taxon>
        <taxon>Gammaproteobacteria</taxon>
        <taxon>Salinisphaerales</taxon>
        <taxon>Salinisphaeraceae</taxon>
        <taxon>Salinisphaera</taxon>
    </lineage>
</organism>